<dbReference type="AlphaFoldDB" id="A0A238LJA8"/>
<evidence type="ECO:0000313" key="2">
    <source>
        <dbReference type="EMBL" id="SMY09485.1"/>
    </source>
</evidence>
<gene>
    <name evidence="2" type="primary">catD_3</name>
    <name evidence="2" type="ORF">LOM8899_03652</name>
</gene>
<dbReference type="InterPro" id="IPR050471">
    <property type="entry name" value="AB_hydrolase"/>
</dbReference>
<accession>A0A238LJA8</accession>
<feature type="domain" description="AB hydrolase-1" evidence="1">
    <location>
        <begin position="33"/>
        <end position="218"/>
    </location>
</feature>
<keyword evidence="2" id="KW-0378">Hydrolase</keyword>
<dbReference type="InterPro" id="IPR029058">
    <property type="entry name" value="AB_hydrolase_fold"/>
</dbReference>
<dbReference type="InterPro" id="IPR000073">
    <property type="entry name" value="AB_hydrolase_1"/>
</dbReference>
<organism evidence="2 3">
    <name type="scientific">Flavimaricola marinus</name>
    <dbReference type="NCBI Taxonomy" id="1819565"/>
    <lineage>
        <taxon>Bacteria</taxon>
        <taxon>Pseudomonadati</taxon>
        <taxon>Pseudomonadota</taxon>
        <taxon>Alphaproteobacteria</taxon>
        <taxon>Rhodobacterales</taxon>
        <taxon>Paracoccaceae</taxon>
        <taxon>Flavimaricola</taxon>
    </lineage>
</organism>
<sequence>MLLPGMMCDARVFLPQITDLARDHAVTVAPVSGAERVEELASSLLTLLPSKFALAGHSFGGIVALEILRRAPGRVSRIALMNTTPLPESPAYAATREPRIVAARSGRLSQVMHEELPPSALAPMSDRKAIMALVEDMADHMGADVFVRQTRALQRRRDQQATLRQIRQPALVLTGAYDTITPVKRHEFMAELIPYAELRVIEEAGHLPSLETPEELNAILRAWLRQPLVLR</sequence>
<dbReference type="GO" id="GO:0047570">
    <property type="term" value="F:3-oxoadipate enol-lactonase activity"/>
    <property type="evidence" value="ECO:0007669"/>
    <property type="project" value="UniProtKB-EC"/>
</dbReference>
<dbReference type="EC" id="3.1.1.24" evidence="2"/>
<proteinExistence type="predicted"/>
<evidence type="ECO:0000313" key="3">
    <source>
        <dbReference type="Proteomes" id="UP000201613"/>
    </source>
</evidence>
<name>A0A238LJA8_9RHOB</name>
<dbReference type="Proteomes" id="UP000201613">
    <property type="component" value="Unassembled WGS sequence"/>
</dbReference>
<dbReference type="PANTHER" id="PTHR43433:SF4">
    <property type="entry name" value="NON-HEME CHLOROPEROXIDASE-RELATED"/>
    <property type="match status" value="1"/>
</dbReference>
<dbReference type="PRINTS" id="PR00111">
    <property type="entry name" value="ABHYDROLASE"/>
</dbReference>
<dbReference type="Gene3D" id="3.40.50.1820">
    <property type="entry name" value="alpha/beta hydrolase"/>
    <property type="match status" value="1"/>
</dbReference>
<dbReference type="SUPFAM" id="SSF53474">
    <property type="entry name" value="alpha/beta-Hydrolases"/>
    <property type="match status" value="1"/>
</dbReference>
<dbReference type="Pfam" id="PF12697">
    <property type="entry name" value="Abhydrolase_6"/>
    <property type="match status" value="1"/>
</dbReference>
<dbReference type="EMBL" id="FXZK01000010">
    <property type="protein sequence ID" value="SMY09485.1"/>
    <property type="molecule type" value="Genomic_DNA"/>
</dbReference>
<reference evidence="2 3" key="1">
    <citation type="submission" date="2017-05" db="EMBL/GenBank/DDBJ databases">
        <authorList>
            <person name="Song R."/>
            <person name="Chenine A.L."/>
            <person name="Ruprecht R.M."/>
        </authorList>
    </citation>
    <scope>NUCLEOTIDE SEQUENCE [LARGE SCALE GENOMIC DNA]</scope>
    <source>
        <strain evidence="2 3">CECT 8899</strain>
    </source>
</reference>
<evidence type="ECO:0000259" key="1">
    <source>
        <dbReference type="Pfam" id="PF12697"/>
    </source>
</evidence>
<dbReference type="PANTHER" id="PTHR43433">
    <property type="entry name" value="HYDROLASE, ALPHA/BETA FOLD FAMILY PROTEIN"/>
    <property type="match status" value="1"/>
</dbReference>
<protein>
    <submittedName>
        <fullName evidence="2">3-oxoadipate enol-lactonase 2</fullName>
        <ecNumber evidence="2">3.1.1.24</ecNumber>
    </submittedName>
</protein>
<keyword evidence="3" id="KW-1185">Reference proteome</keyword>